<evidence type="ECO:0000259" key="5">
    <source>
        <dbReference type="Pfam" id="PF00296"/>
    </source>
</evidence>
<sequence>MTDYGHELRFGVSLDPSVPRLAEAYELARDAEAAGLDFVAVQDHPYQPDYLDTLSLLEAVALRTERIGLFTDVLDLALRPPTMAAKTAASLAVLTGRRIDLGVGGGGFPQGITSMGGQRRTPGQTITYTEESLHVLRHALEGGKVRLLSTEHRIEGYQAGPVADPRPNVYLGAQHRRMLGVVGRASDGWVSPLNIYVPPEEVLWRQELIDDAARSVGRDPSDVRRIYNVIGYIGNAARGTGLIGDAQLWADTLSSWATDLGYDTFVYWPLGHTRSQLEVFSSQVVPAVRAQVREIRRSR</sequence>
<dbReference type="Proteomes" id="UP000184363">
    <property type="component" value="Unassembled WGS sequence"/>
</dbReference>
<organism evidence="6 7">
    <name type="scientific">Pseudonocardia thermophila</name>
    <dbReference type="NCBI Taxonomy" id="1848"/>
    <lineage>
        <taxon>Bacteria</taxon>
        <taxon>Bacillati</taxon>
        <taxon>Actinomycetota</taxon>
        <taxon>Actinomycetes</taxon>
        <taxon>Pseudonocardiales</taxon>
        <taxon>Pseudonocardiaceae</taxon>
        <taxon>Pseudonocardia</taxon>
    </lineage>
</organism>
<gene>
    <name evidence="6" type="ORF">SAMN05443637_110103</name>
</gene>
<dbReference type="PANTHER" id="PTHR42847:SF4">
    <property type="entry name" value="ALKANESULFONATE MONOOXYGENASE-RELATED"/>
    <property type="match status" value="1"/>
</dbReference>
<proteinExistence type="predicted"/>
<dbReference type="AlphaFoldDB" id="A0A1M6UJ10"/>
<dbReference type="RefSeq" id="WP_073457604.1">
    <property type="nucleotide sequence ID" value="NZ_FRAP01000010.1"/>
</dbReference>
<feature type="domain" description="Luciferase-like" evidence="5">
    <location>
        <begin position="12"/>
        <end position="234"/>
    </location>
</feature>
<dbReference type="GO" id="GO:0008726">
    <property type="term" value="F:alkanesulfonate monooxygenase activity"/>
    <property type="evidence" value="ECO:0007669"/>
    <property type="project" value="TreeGrafter"/>
</dbReference>
<evidence type="ECO:0000256" key="2">
    <source>
        <dbReference type="ARBA" id="ARBA00022643"/>
    </source>
</evidence>
<evidence type="ECO:0000313" key="7">
    <source>
        <dbReference type="Proteomes" id="UP000184363"/>
    </source>
</evidence>
<dbReference type="EMBL" id="FRAP01000010">
    <property type="protein sequence ID" value="SHK69133.1"/>
    <property type="molecule type" value="Genomic_DNA"/>
</dbReference>
<dbReference type="PANTHER" id="PTHR42847">
    <property type="entry name" value="ALKANESULFONATE MONOOXYGENASE"/>
    <property type="match status" value="1"/>
</dbReference>
<keyword evidence="4 6" id="KW-0503">Monooxygenase</keyword>
<protein>
    <submittedName>
        <fullName evidence="6">Luciferase-like monooxygenase</fullName>
    </submittedName>
</protein>
<accession>A0A1M6UJ10</accession>
<dbReference type="SUPFAM" id="SSF51679">
    <property type="entry name" value="Bacterial luciferase-like"/>
    <property type="match status" value="1"/>
</dbReference>
<reference evidence="6 7" key="1">
    <citation type="submission" date="2016-11" db="EMBL/GenBank/DDBJ databases">
        <authorList>
            <person name="Jaros S."/>
            <person name="Januszkiewicz K."/>
            <person name="Wedrychowicz H."/>
        </authorList>
    </citation>
    <scope>NUCLEOTIDE SEQUENCE [LARGE SCALE GENOMIC DNA]</scope>
    <source>
        <strain evidence="6 7">DSM 43832</strain>
    </source>
</reference>
<dbReference type="STRING" id="1848.SAMN05443637_110103"/>
<dbReference type="OrthoDB" id="9775082at2"/>
<evidence type="ECO:0000256" key="3">
    <source>
        <dbReference type="ARBA" id="ARBA00023002"/>
    </source>
</evidence>
<dbReference type="GO" id="GO:0046306">
    <property type="term" value="P:alkanesulfonate catabolic process"/>
    <property type="evidence" value="ECO:0007669"/>
    <property type="project" value="TreeGrafter"/>
</dbReference>
<evidence type="ECO:0000256" key="4">
    <source>
        <dbReference type="ARBA" id="ARBA00023033"/>
    </source>
</evidence>
<keyword evidence="2" id="KW-0288">FMN</keyword>
<dbReference type="Pfam" id="PF00296">
    <property type="entry name" value="Bac_luciferase"/>
    <property type="match status" value="1"/>
</dbReference>
<dbReference type="InterPro" id="IPR036661">
    <property type="entry name" value="Luciferase-like_sf"/>
</dbReference>
<evidence type="ECO:0000313" key="6">
    <source>
        <dbReference type="EMBL" id="SHK69133.1"/>
    </source>
</evidence>
<evidence type="ECO:0000256" key="1">
    <source>
        <dbReference type="ARBA" id="ARBA00022630"/>
    </source>
</evidence>
<keyword evidence="7" id="KW-1185">Reference proteome</keyword>
<keyword evidence="1" id="KW-0285">Flavoprotein</keyword>
<name>A0A1M6UJ10_PSETH</name>
<dbReference type="InterPro" id="IPR011251">
    <property type="entry name" value="Luciferase-like_dom"/>
</dbReference>
<keyword evidence="3" id="KW-0560">Oxidoreductase</keyword>
<dbReference type="InterPro" id="IPR050172">
    <property type="entry name" value="SsuD_RutA_monooxygenase"/>
</dbReference>
<dbReference type="Gene3D" id="3.20.20.30">
    <property type="entry name" value="Luciferase-like domain"/>
    <property type="match status" value="1"/>
</dbReference>